<reference evidence="1" key="1">
    <citation type="submission" date="2020-10" db="EMBL/GenBank/DDBJ databases">
        <authorList>
            <person name="Castelo-Branco R."/>
            <person name="Eusebio N."/>
            <person name="Adriana R."/>
            <person name="Vieira A."/>
            <person name="Brugerolle De Fraissinette N."/>
            <person name="Rezende De Castro R."/>
            <person name="Schneider M.P."/>
            <person name="Vasconcelos V."/>
            <person name="Leao P.N."/>
        </authorList>
    </citation>
    <scope>NUCLEOTIDE SEQUENCE</scope>
    <source>
        <strain evidence="1">LEGE 06105</strain>
    </source>
</reference>
<evidence type="ECO:0000313" key="2">
    <source>
        <dbReference type="Proteomes" id="UP000620559"/>
    </source>
</evidence>
<protein>
    <submittedName>
        <fullName evidence="1">Uncharacterized protein</fullName>
    </submittedName>
</protein>
<comment type="caution">
    <text evidence="1">The sequence shown here is derived from an EMBL/GenBank/DDBJ whole genome shotgun (WGS) entry which is preliminary data.</text>
</comment>
<name>A0A8J7F1A5_9CYAN</name>
<dbReference type="Proteomes" id="UP000620559">
    <property type="component" value="Unassembled WGS sequence"/>
</dbReference>
<accession>A0A8J7F1A5</accession>
<proteinExistence type="predicted"/>
<gene>
    <name evidence="1" type="ORF">IQ247_09620</name>
</gene>
<dbReference type="RefSeq" id="WP_193919360.1">
    <property type="nucleotide sequence ID" value="NZ_JADEWL010000022.1"/>
</dbReference>
<evidence type="ECO:0000313" key="1">
    <source>
        <dbReference type="EMBL" id="MBE9212942.1"/>
    </source>
</evidence>
<organism evidence="1 2">
    <name type="scientific">Plectonema cf. radiosum LEGE 06105</name>
    <dbReference type="NCBI Taxonomy" id="945769"/>
    <lineage>
        <taxon>Bacteria</taxon>
        <taxon>Bacillati</taxon>
        <taxon>Cyanobacteriota</taxon>
        <taxon>Cyanophyceae</taxon>
        <taxon>Oscillatoriophycideae</taxon>
        <taxon>Oscillatoriales</taxon>
        <taxon>Microcoleaceae</taxon>
        <taxon>Plectonema</taxon>
    </lineage>
</organism>
<sequence length="106" mass="12083">MTNCTETLEGYVVDIICIRKYPNNEMIERARVHTRDCGLAGHCAESGYGLIDEQGRVALLDPKATLQVVKEIRNSQRNRGIKLQVKREMQTGGEMETIEVKEIQQY</sequence>
<dbReference type="AlphaFoldDB" id="A0A8J7F1A5"/>
<keyword evidence="2" id="KW-1185">Reference proteome</keyword>
<dbReference type="EMBL" id="JADEWL010000022">
    <property type="protein sequence ID" value="MBE9212942.1"/>
    <property type="molecule type" value="Genomic_DNA"/>
</dbReference>